<dbReference type="FunFam" id="1.10.1000.11:FF:000002">
    <property type="entry name" value="Cytohesin 1"/>
    <property type="match status" value="1"/>
</dbReference>
<evidence type="ECO:0000256" key="2">
    <source>
        <dbReference type="ARBA" id="ARBA00004514"/>
    </source>
</evidence>
<protein>
    <submittedName>
        <fullName evidence="6">ARF guanine-nucleotide exchange factor GNL2</fullName>
    </submittedName>
</protein>
<dbReference type="GO" id="GO:0012505">
    <property type="term" value="C:endomembrane system"/>
    <property type="evidence" value="ECO:0007669"/>
    <property type="project" value="UniProtKB-ARBA"/>
</dbReference>
<dbReference type="InterPro" id="IPR016024">
    <property type="entry name" value="ARM-type_fold"/>
</dbReference>
<dbReference type="GO" id="GO:0005829">
    <property type="term" value="C:cytosol"/>
    <property type="evidence" value="ECO:0007669"/>
    <property type="project" value="UniProtKB-SubCell"/>
</dbReference>
<evidence type="ECO:0000259" key="4">
    <source>
        <dbReference type="PROSITE" id="PS50190"/>
    </source>
</evidence>
<dbReference type="CDD" id="cd00171">
    <property type="entry name" value="Sec7"/>
    <property type="match status" value="1"/>
</dbReference>
<dbReference type="PANTHER" id="PTHR10663">
    <property type="entry name" value="GUANYL-NUCLEOTIDE EXCHANGE FACTOR"/>
    <property type="match status" value="1"/>
</dbReference>
<reference evidence="6" key="2">
    <citation type="submission" date="2025-08" db="UniProtKB">
        <authorList>
            <consortium name="RefSeq"/>
        </authorList>
    </citation>
    <scope>IDENTIFICATION</scope>
    <source>
        <tissue evidence="6">Leaf</tissue>
    </source>
</reference>
<keyword evidence="3" id="KW-0344">Guanine-nucleotide releasing factor</keyword>
<proteinExistence type="predicted"/>
<gene>
    <name evidence="6" type="primary">LOC110777245</name>
</gene>
<dbReference type="InterPro" id="IPR032691">
    <property type="entry name" value="Mon2/Sec7/BIG1-like_HUS"/>
</dbReference>
<dbReference type="Pfam" id="PF01369">
    <property type="entry name" value="Sec7"/>
    <property type="match status" value="1"/>
</dbReference>
<sequence>MTKYMKKEIGISCTINTEVGAVLAALRNSFELPAADDNYHHTVIQQQSLKSLRSLIFNPQQEWQFIDPSIYLSPFLDVIQSDDVPAAATNIALSSLIKLLKLQLFDEKTPGAQEAMNSLVIATTSCRLERTDPLSEEGILMKVLLLLNGIMMHPASCLLKDESVCRVVNTAFLVVQQASHRGNLLQRTAKYVMLEISHTVFSKLNNIEAKEGDNNTESDADDNDIVNDGFSLRCVEDIFQFLCSLLNVVQTVETDGIISQSNDEDIQILALMLINTALELSGDGFSKHPKLCRMIQDDLFHHLIHYGTRSSALILSMICSTVLNSYNFLRRSLRLQLEAFLTFVLYRVAKNNSSMQYQEVALEGIINLCRQSTFLIEIYVNYDCSFTCCNVFEEMGKLLCKLAFPMTTPLTSLQLQAFEGLIIIIHAIADKVNKGGDGVSFEPFPVGITEYSPFWEEPLRKPDDLEKWVHILRLRKAQKKKLLIAGTHFNQDEKKGLEYLKISQLIPNPPDAKAFAYFFRFTPGLNKTAIGDYLGDPDEFHLQVLKEFTNTFDFTGFALDAALRAYLESFRLPGESQKIHRILEAFSERFFNQQSSEIFETKDAVFILCYSLIMLNTDQHNPQVKKKMTEEEFIRNNRAINNGKDLPREYLSELFQSIATHAIAIFAQAALLVDMNPSRWVELISRSRLMKPFTVCDFDHRLGRDMFGCIAGPTVAALSAIFEHAEDDEVLNECIEGIVSVAKIAQHGLEDILDELVASLCKFTTLLNPYASAEETLYLFANDLKPRMATLAVFSIANKFGESMRGAWRNIVDCMLKLKRLKLLPQSVVDYDTLVTAEGESHSRNIIEDSKYGSCRGNNSIAAGQLSHFLLESNEDSLVLGGSEFEQNLKVIQQCKIGNIFSNSSKLPAETLLNLGRTLIFAAAGKGQKFTTALEEEETVTFCWDLVGAIAYANIDRFSTFWPAYNEYILAVTTFPLFSPVPFAEKAAIIFFKLSVKLLSSNQTDKYAEEVLFKSISLMWQLDKEILDTCCEIIIQTVCKILTEYPGNIQTPIGWKTLLNLLSANGRLPENYDKAVETVIQLMSDGKNMSRTNYAFCIDCAFSFVALRTSLVEKNIEMMDLMANSVKLLIQWSKGYSDPGSSISNASITSSPEDSMRLDYTVPLFVKLGEALRKTSLARREEVRNQAIISLRKSFELALDLDMTSANCISCIDIVIFAMVDDLHEKMLDYSRRENAAREMRSMEGTLKYAMELLTDTFLLYLKPISENPGFSKFWLSLLRRMDTCMKADLGVHGPSRMQEVVPELLKKMIAVMKTTEILVPRENDDLWENTYIKIQWIAPSITRELFPNIPS</sequence>
<dbReference type="Pfam" id="PF23325">
    <property type="entry name" value="TPR_28"/>
    <property type="match status" value="1"/>
</dbReference>
<dbReference type="GO" id="GO:0032012">
    <property type="term" value="P:regulation of ARF protein signal transduction"/>
    <property type="evidence" value="ECO:0007669"/>
    <property type="project" value="InterPro"/>
</dbReference>
<dbReference type="SMART" id="SM00222">
    <property type="entry name" value="Sec7"/>
    <property type="match status" value="1"/>
</dbReference>
<dbReference type="Gene3D" id="1.10.220.20">
    <property type="match status" value="1"/>
</dbReference>
<dbReference type="Proteomes" id="UP000813463">
    <property type="component" value="Chromosome 2"/>
</dbReference>
<dbReference type="RefSeq" id="XP_021837542.1">
    <property type="nucleotide sequence ID" value="XM_021981850.2"/>
</dbReference>
<dbReference type="Pfam" id="PF12783">
    <property type="entry name" value="Sec7-like_HUS"/>
    <property type="match status" value="1"/>
</dbReference>
<dbReference type="GO" id="GO:0016020">
    <property type="term" value="C:membrane"/>
    <property type="evidence" value="ECO:0007669"/>
    <property type="project" value="UniProtKB-SubCell"/>
</dbReference>
<dbReference type="InterPro" id="IPR035999">
    <property type="entry name" value="Sec7_dom_sf"/>
</dbReference>
<dbReference type="Gene3D" id="1.10.1000.11">
    <property type="entry name" value="Arf Nucleotide-binding Site Opener,domain 2"/>
    <property type="match status" value="1"/>
</dbReference>
<dbReference type="PROSITE" id="PS50190">
    <property type="entry name" value="SEC7"/>
    <property type="match status" value="1"/>
</dbReference>
<dbReference type="InterPro" id="IPR023394">
    <property type="entry name" value="Sec7_C_sf"/>
</dbReference>
<evidence type="ECO:0000256" key="1">
    <source>
        <dbReference type="ARBA" id="ARBA00004287"/>
    </source>
</evidence>
<dbReference type="GO" id="GO:0016192">
    <property type="term" value="P:vesicle-mediated transport"/>
    <property type="evidence" value="ECO:0007669"/>
    <property type="project" value="UniProtKB-ARBA"/>
</dbReference>
<evidence type="ECO:0000256" key="3">
    <source>
        <dbReference type="ARBA" id="ARBA00022658"/>
    </source>
</evidence>
<organism evidence="5 6">
    <name type="scientific">Spinacia oleracea</name>
    <name type="common">Spinach</name>
    <dbReference type="NCBI Taxonomy" id="3562"/>
    <lineage>
        <taxon>Eukaryota</taxon>
        <taxon>Viridiplantae</taxon>
        <taxon>Streptophyta</taxon>
        <taxon>Embryophyta</taxon>
        <taxon>Tracheophyta</taxon>
        <taxon>Spermatophyta</taxon>
        <taxon>Magnoliopsida</taxon>
        <taxon>eudicotyledons</taxon>
        <taxon>Gunneridae</taxon>
        <taxon>Pentapetalae</taxon>
        <taxon>Caryophyllales</taxon>
        <taxon>Chenopodiaceae</taxon>
        <taxon>Chenopodioideae</taxon>
        <taxon>Anserineae</taxon>
        <taxon>Spinacia</taxon>
    </lineage>
</organism>
<dbReference type="KEGG" id="soe:110777245"/>
<dbReference type="SUPFAM" id="SSF48425">
    <property type="entry name" value="Sec7 domain"/>
    <property type="match status" value="1"/>
</dbReference>
<keyword evidence="5" id="KW-1185">Reference proteome</keyword>
<dbReference type="GO" id="GO:0005085">
    <property type="term" value="F:guanyl-nucleotide exchange factor activity"/>
    <property type="evidence" value="ECO:0000318"/>
    <property type="project" value="GO_Central"/>
</dbReference>
<dbReference type="InterPro" id="IPR056604">
    <property type="entry name" value="GBF1-like_TPR"/>
</dbReference>
<feature type="domain" description="SEC7" evidence="4">
    <location>
        <begin position="476"/>
        <end position="661"/>
    </location>
</feature>
<dbReference type="OrthoDB" id="430364at2759"/>
<name>A0A9R0HV66_SPIOL</name>
<comment type="subcellular location">
    <subcellularLocation>
        <location evidence="2">Cytoplasm</location>
        <location evidence="2">Cytosol</location>
    </subcellularLocation>
    <subcellularLocation>
        <location evidence="1">Membrane</location>
        <topology evidence="1">Peripheral membrane protein</topology>
        <orientation evidence="1">Cytoplasmic side</orientation>
    </subcellularLocation>
</comment>
<dbReference type="SUPFAM" id="SSF48371">
    <property type="entry name" value="ARM repeat"/>
    <property type="match status" value="1"/>
</dbReference>
<accession>A0A9R0HV66</accession>
<evidence type="ECO:0000313" key="5">
    <source>
        <dbReference type="Proteomes" id="UP000813463"/>
    </source>
</evidence>
<dbReference type="GeneID" id="110777245"/>
<dbReference type="PANTHER" id="PTHR10663:SF322">
    <property type="entry name" value="ARF GUANINE-NUCLEOTIDE EXCHANGE FACTOR GNL2"/>
    <property type="match status" value="1"/>
</dbReference>
<reference evidence="5" key="1">
    <citation type="journal article" date="2021" name="Nat. Commun.">
        <title>Genomic analyses provide insights into spinach domestication and the genetic basis of agronomic traits.</title>
        <authorList>
            <person name="Cai X."/>
            <person name="Sun X."/>
            <person name="Xu C."/>
            <person name="Sun H."/>
            <person name="Wang X."/>
            <person name="Ge C."/>
            <person name="Zhang Z."/>
            <person name="Wang Q."/>
            <person name="Fei Z."/>
            <person name="Jiao C."/>
            <person name="Wang Q."/>
        </authorList>
    </citation>
    <scope>NUCLEOTIDE SEQUENCE [LARGE SCALE GENOMIC DNA]</scope>
    <source>
        <strain evidence="5">cv. Varoflay</strain>
    </source>
</reference>
<evidence type="ECO:0000313" key="6">
    <source>
        <dbReference type="RefSeq" id="XP_021837542.1"/>
    </source>
</evidence>
<dbReference type="InterPro" id="IPR000904">
    <property type="entry name" value="Sec7_dom"/>
</dbReference>